<feature type="transmembrane region" description="Helical" evidence="2">
    <location>
        <begin position="65"/>
        <end position="84"/>
    </location>
</feature>
<feature type="domain" description="YdbS-like PH" evidence="3">
    <location>
        <begin position="113"/>
        <end position="188"/>
    </location>
</feature>
<feature type="compositionally biased region" description="Low complexity" evidence="1">
    <location>
        <begin position="13"/>
        <end position="41"/>
    </location>
</feature>
<dbReference type="PANTHER" id="PTHR34473:SF3">
    <property type="entry name" value="TRANSMEMBRANE PROTEIN-RELATED"/>
    <property type="match status" value="1"/>
</dbReference>
<comment type="caution">
    <text evidence="4">The sequence shown here is derived from an EMBL/GenBank/DDBJ whole genome shotgun (WGS) entry which is preliminary data.</text>
</comment>
<sequence>MTSPGTGPGAMPGTGPAAPAAPAGPASAPGRAGEPATRPPAGADPFAPDGVVFHPVSHRLITARILGVGLFCAVVIIGFAIPGVLVSSGYFIPAGVFAALFLWQLWLIPRQVRAMGYALADNHLLWRHGVMFRSITVTPYGRMQFVDTSQGPLARWLGIAEVKLHTASASTDATINGLPVAEAERLRQVLSQRGEERMAGL</sequence>
<feature type="compositionally biased region" description="Gly residues" evidence="1">
    <location>
        <begin position="1"/>
        <end position="12"/>
    </location>
</feature>
<dbReference type="InterPro" id="IPR005182">
    <property type="entry name" value="YdbS-like_PH"/>
</dbReference>
<dbReference type="Proteomes" id="UP000317942">
    <property type="component" value="Unassembled WGS sequence"/>
</dbReference>
<keyword evidence="2" id="KW-0472">Membrane</keyword>
<protein>
    <submittedName>
        <fullName evidence="4">PH domain-containing protein</fullName>
    </submittedName>
</protein>
<gene>
    <name evidence="4" type="ORF">FK267_13220</name>
</gene>
<dbReference type="Pfam" id="PF03703">
    <property type="entry name" value="bPH_2"/>
    <property type="match status" value="1"/>
</dbReference>
<keyword evidence="2" id="KW-1133">Transmembrane helix</keyword>
<evidence type="ECO:0000256" key="1">
    <source>
        <dbReference type="SAM" id="MobiDB-lite"/>
    </source>
</evidence>
<dbReference type="EMBL" id="VICC01000011">
    <property type="protein sequence ID" value="TQD59009.1"/>
    <property type="molecule type" value="Genomic_DNA"/>
</dbReference>
<dbReference type="GeneID" id="64213448"/>
<evidence type="ECO:0000259" key="3">
    <source>
        <dbReference type="Pfam" id="PF03703"/>
    </source>
</evidence>
<reference evidence="4 5" key="1">
    <citation type="submission" date="2019-06" db="EMBL/GenBank/DDBJ databases">
        <title>Draft genome sequence of Actinomyces oris CCUG 34288T.</title>
        <authorList>
            <person name="Salva-Serra F."/>
            <person name="Cardew S."/>
            <person name="Moore E."/>
        </authorList>
    </citation>
    <scope>NUCLEOTIDE SEQUENCE [LARGE SCALE GENOMIC DNA]</scope>
    <source>
        <strain evidence="4 5">CCUG 34288</strain>
    </source>
</reference>
<evidence type="ECO:0000313" key="5">
    <source>
        <dbReference type="Proteomes" id="UP000317942"/>
    </source>
</evidence>
<feature type="region of interest" description="Disordered" evidence="1">
    <location>
        <begin position="1"/>
        <end position="41"/>
    </location>
</feature>
<feature type="transmembrane region" description="Helical" evidence="2">
    <location>
        <begin position="90"/>
        <end position="108"/>
    </location>
</feature>
<keyword evidence="2" id="KW-0812">Transmembrane</keyword>
<dbReference type="PANTHER" id="PTHR34473">
    <property type="entry name" value="UPF0699 TRANSMEMBRANE PROTEIN YDBS"/>
    <property type="match status" value="1"/>
</dbReference>
<name>A0A508BB20_9ACTO</name>
<accession>A0A508BB20</accession>
<proteinExistence type="predicted"/>
<evidence type="ECO:0000256" key="2">
    <source>
        <dbReference type="SAM" id="Phobius"/>
    </source>
</evidence>
<dbReference type="AlphaFoldDB" id="A0A508BB20"/>
<organism evidence="4 5">
    <name type="scientific">Actinomyces oris</name>
    <dbReference type="NCBI Taxonomy" id="544580"/>
    <lineage>
        <taxon>Bacteria</taxon>
        <taxon>Bacillati</taxon>
        <taxon>Actinomycetota</taxon>
        <taxon>Actinomycetes</taxon>
        <taxon>Actinomycetales</taxon>
        <taxon>Actinomycetaceae</taxon>
        <taxon>Actinomyces</taxon>
    </lineage>
</organism>
<dbReference type="RefSeq" id="WP_141407481.1">
    <property type="nucleotide sequence ID" value="NZ_CP066060.1"/>
</dbReference>
<evidence type="ECO:0000313" key="4">
    <source>
        <dbReference type="EMBL" id="TQD59009.1"/>
    </source>
</evidence>